<dbReference type="PANTHER" id="PTHR32024">
    <property type="entry name" value="TRK SYSTEM POTASSIUM UPTAKE PROTEIN TRKG-RELATED"/>
    <property type="match status" value="1"/>
</dbReference>
<dbReference type="PIRSF" id="PIRSF006247">
    <property type="entry name" value="TrkH"/>
    <property type="match status" value="1"/>
</dbReference>
<feature type="binding site" evidence="12">
    <location>
        <position position="111"/>
    </location>
    <ligand>
        <name>K(+)</name>
        <dbReference type="ChEBI" id="CHEBI:29103"/>
    </ligand>
</feature>
<feature type="binding site" evidence="12">
    <location>
        <position position="314"/>
    </location>
    <ligand>
        <name>K(+)</name>
        <dbReference type="ChEBI" id="CHEBI:29103"/>
    </ligand>
</feature>
<dbReference type="InterPro" id="IPR004772">
    <property type="entry name" value="TrkH"/>
</dbReference>
<keyword evidence="3" id="KW-0813">Transport</keyword>
<dbReference type="eggNOG" id="COG0168">
    <property type="taxonomic scope" value="Bacteria"/>
</dbReference>
<sequence>MRRRILIRVLALLLGIIALSMIPSLLIALVDRETQSIRAFLYPLVVCTSGALLALGLGKSSNIAFNAGDGFLLVSLAWFLTSILGSIPFVITGVTSNPVDALFESVSGFTTTGATIFKDLEKLPRSILLWRAMTHWLGGMGIVVLTVALVPLLGVGGFQLLKAETPGPEKDKITPKITATAKILWFIYIGLTALEVLLLMMGGMNWFDAVTHAFATMATGGFGTKNISIAYYNSAWIDWVCTIFMILAGMNFSLYYRILQGKFQDLLKNTELKVYLSIVIITSVLVALVVLPQYGTLAGALRFSSFQVASIITTTGFATADFDLWPSFAKAVLFLLMFIGGCSGSTGGGIKVVRHVVLFKQAGNEIRRLLHPRGVFSIQLNGRVGRKDVVYGVAGFVFLYLTLVLLVTLVVSSAGADLISAFSSALVTIGNIGPGFGLIGPSQNYSNFPNYVKLVWSFAMIAGRLELWTVIILFTPEFWRR</sequence>
<dbReference type="OrthoDB" id="9810952at2"/>
<evidence type="ECO:0000256" key="13">
    <source>
        <dbReference type="SAM" id="Phobius"/>
    </source>
</evidence>
<feature type="transmembrane region" description="Helical" evidence="13">
    <location>
        <begin position="332"/>
        <end position="350"/>
    </location>
</feature>
<keyword evidence="15" id="KW-1185">Reference proteome</keyword>
<keyword evidence="7 13" id="KW-0812">Transmembrane</keyword>
<dbReference type="InterPro" id="IPR003445">
    <property type="entry name" value="Cat_transpt"/>
</dbReference>
<evidence type="ECO:0000256" key="1">
    <source>
        <dbReference type="ARBA" id="ARBA00004429"/>
    </source>
</evidence>
<feature type="binding site" evidence="12">
    <location>
        <position position="431"/>
    </location>
    <ligand>
        <name>K(+)</name>
        <dbReference type="ChEBI" id="CHEBI:29103"/>
    </ligand>
</feature>
<feature type="transmembrane region" description="Helical" evidence="13">
    <location>
        <begin position="454"/>
        <end position="475"/>
    </location>
</feature>
<dbReference type="Proteomes" id="UP000000503">
    <property type="component" value="Chromosome"/>
</dbReference>
<reference evidence="15" key="1">
    <citation type="journal article" date="2013" name="Stand. Genomic Sci.">
        <title>Genome sequence of the thermophilic fresh-water bacterium Spirochaeta caldaria type strain (H1(T)), reclassification of Spirochaeta caldaria, Spirochaeta stenostrepta, and Spirochaeta zuelzerae in the genus Treponema as Treponema caldaria comb. nov., Treponema stenostrepta comb. nov., and Treponema zuelzerae comb. nov., and emendation of the genus Treponema.</title>
        <authorList>
            <person name="Abt B."/>
            <person name="Goker M."/>
            <person name="Scheuner C."/>
            <person name="Han C."/>
            <person name="Lu M."/>
            <person name="Misra M."/>
            <person name="Lapidus A."/>
            <person name="Nolan M."/>
            <person name="Lucas S."/>
            <person name="Hammon N."/>
            <person name="Deshpande S."/>
            <person name="Cheng J.F."/>
            <person name="Tapia R."/>
            <person name="Goodwin L.A."/>
            <person name="Pitluck S."/>
            <person name="Liolios K."/>
            <person name="Pagani I."/>
            <person name="Ivanova N."/>
            <person name="Mavromatis K."/>
            <person name="Mikhailova N."/>
            <person name="Huntemann M."/>
            <person name="Pati A."/>
            <person name="Chen A."/>
            <person name="Palaniappan K."/>
            <person name="Land M."/>
            <person name="Hauser L."/>
            <person name="Jeffries C.D."/>
            <person name="Rohde M."/>
            <person name="Spring S."/>
            <person name="Gronow S."/>
            <person name="Detter J.C."/>
            <person name="Bristow J."/>
            <person name="Eisen J.A."/>
            <person name="Markowitz V."/>
            <person name="Hugenholtz P."/>
            <person name="Kyrpides N.C."/>
            <person name="Woyke T."/>
            <person name="Klenk H.P."/>
        </authorList>
    </citation>
    <scope>NUCLEOTIDE SEQUENCE</scope>
    <source>
        <strain evidence="15">ATCC 51460 / DSM 7334 / H1</strain>
    </source>
</reference>
<keyword evidence="5" id="KW-0997">Cell inner membrane</keyword>
<dbReference type="GO" id="GO:0046872">
    <property type="term" value="F:metal ion binding"/>
    <property type="evidence" value="ECO:0007669"/>
    <property type="project" value="UniProtKB-KW"/>
</dbReference>
<feature type="transmembrane region" description="Helical" evidence="13">
    <location>
        <begin position="38"/>
        <end position="58"/>
    </location>
</feature>
<dbReference type="RefSeq" id="WP_013969899.1">
    <property type="nucleotide sequence ID" value="NC_015732.1"/>
</dbReference>
<evidence type="ECO:0000256" key="5">
    <source>
        <dbReference type="ARBA" id="ARBA00022519"/>
    </source>
</evidence>
<keyword evidence="10" id="KW-0406">Ion transport</keyword>
<dbReference type="HOGENOM" id="CLU_030708_0_2_12"/>
<feature type="binding site" evidence="12">
    <location>
        <position position="220"/>
    </location>
    <ligand>
        <name>K(+)</name>
        <dbReference type="ChEBI" id="CHEBI:29103"/>
    </ligand>
</feature>
<name>F8F4H3_GRAC1</name>
<keyword evidence="4" id="KW-1003">Cell membrane</keyword>
<feature type="transmembrane region" description="Helical" evidence="13">
    <location>
        <begin position="236"/>
        <end position="254"/>
    </location>
</feature>
<dbReference type="GO" id="GO:0005886">
    <property type="term" value="C:plasma membrane"/>
    <property type="evidence" value="ECO:0007669"/>
    <property type="project" value="UniProtKB-SubCell"/>
</dbReference>
<dbReference type="PANTHER" id="PTHR32024:SF2">
    <property type="entry name" value="TRK SYSTEM POTASSIUM UPTAKE PROTEIN TRKG-RELATED"/>
    <property type="match status" value="1"/>
</dbReference>
<keyword evidence="11 13" id="KW-0472">Membrane</keyword>
<gene>
    <name evidence="14" type="ordered locus">Spica_2516</name>
</gene>
<dbReference type="EMBL" id="CP002868">
    <property type="protein sequence ID" value="AEJ20620.1"/>
    <property type="molecule type" value="Genomic_DNA"/>
</dbReference>
<dbReference type="GO" id="GO:0015379">
    <property type="term" value="F:potassium:chloride symporter activity"/>
    <property type="evidence" value="ECO:0007669"/>
    <property type="project" value="InterPro"/>
</dbReference>
<evidence type="ECO:0000256" key="11">
    <source>
        <dbReference type="ARBA" id="ARBA00023136"/>
    </source>
</evidence>
<accession>F8F4H3</accession>
<dbReference type="NCBIfam" id="TIGR00933">
    <property type="entry name" value="2a38"/>
    <property type="match status" value="1"/>
</dbReference>
<feature type="binding site" evidence="12">
    <location>
        <position position="112"/>
    </location>
    <ligand>
        <name>K(+)</name>
        <dbReference type="ChEBI" id="CHEBI:29103"/>
    </ligand>
</feature>
<feature type="transmembrane region" description="Helical" evidence="13">
    <location>
        <begin position="70"/>
        <end position="91"/>
    </location>
</feature>
<evidence type="ECO:0000256" key="2">
    <source>
        <dbReference type="ARBA" id="ARBA00009137"/>
    </source>
</evidence>
<evidence type="ECO:0000313" key="14">
    <source>
        <dbReference type="EMBL" id="AEJ20620.1"/>
    </source>
</evidence>
<keyword evidence="9 13" id="KW-1133">Transmembrane helix</keyword>
<protein>
    <submittedName>
        <fullName evidence="14">Potassium uptake protein, TrkH family</fullName>
    </submittedName>
</protein>
<feature type="transmembrane region" description="Helical" evidence="13">
    <location>
        <begin position="182"/>
        <end position="207"/>
    </location>
</feature>
<evidence type="ECO:0000256" key="4">
    <source>
        <dbReference type="ARBA" id="ARBA00022475"/>
    </source>
</evidence>
<evidence type="ECO:0000256" key="12">
    <source>
        <dbReference type="PIRSR" id="PIRSR006247-1"/>
    </source>
</evidence>
<dbReference type="Pfam" id="PF02386">
    <property type="entry name" value="TrkH"/>
    <property type="match status" value="1"/>
</dbReference>
<dbReference type="STRING" id="744872.Spica_2516"/>
<dbReference type="AlphaFoldDB" id="F8F4H3"/>
<feature type="transmembrane region" description="Helical" evidence="13">
    <location>
        <begin position="136"/>
        <end position="161"/>
    </location>
</feature>
<proteinExistence type="inferred from homology"/>
<feature type="transmembrane region" description="Helical" evidence="13">
    <location>
        <begin position="274"/>
        <end position="294"/>
    </location>
</feature>
<keyword evidence="12" id="KW-0479">Metal-binding</keyword>
<feature type="binding site" evidence="12">
    <location>
        <position position="315"/>
    </location>
    <ligand>
        <name>K(+)</name>
        <dbReference type="ChEBI" id="CHEBI:29103"/>
    </ligand>
</feature>
<evidence type="ECO:0000256" key="10">
    <source>
        <dbReference type="ARBA" id="ARBA00023065"/>
    </source>
</evidence>
<comment type="similarity">
    <text evidence="2">Belongs to the TrkH potassium transport family.</text>
</comment>
<keyword evidence="8 12" id="KW-0630">Potassium</keyword>
<evidence type="ECO:0000256" key="8">
    <source>
        <dbReference type="ARBA" id="ARBA00022958"/>
    </source>
</evidence>
<feature type="transmembrane region" description="Helical" evidence="13">
    <location>
        <begin position="418"/>
        <end position="439"/>
    </location>
</feature>
<evidence type="ECO:0000256" key="3">
    <source>
        <dbReference type="ARBA" id="ARBA00022448"/>
    </source>
</evidence>
<evidence type="ECO:0000256" key="7">
    <source>
        <dbReference type="ARBA" id="ARBA00022692"/>
    </source>
</evidence>
<organism evidence="14 15">
    <name type="scientific">Gracilinema caldarium (strain ATCC 51460 / DSM 7334 / H1)</name>
    <name type="common">Treponema caldarium</name>
    <dbReference type="NCBI Taxonomy" id="744872"/>
    <lineage>
        <taxon>Bacteria</taxon>
        <taxon>Pseudomonadati</taxon>
        <taxon>Spirochaetota</taxon>
        <taxon>Spirochaetia</taxon>
        <taxon>Spirochaetales</taxon>
        <taxon>Breznakiellaceae</taxon>
        <taxon>Gracilinema</taxon>
    </lineage>
</organism>
<evidence type="ECO:0000256" key="6">
    <source>
        <dbReference type="ARBA" id="ARBA00022538"/>
    </source>
</evidence>
<keyword evidence="6" id="KW-0633">Potassium transport</keyword>
<evidence type="ECO:0000313" key="15">
    <source>
        <dbReference type="Proteomes" id="UP000000503"/>
    </source>
</evidence>
<dbReference type="KEGG" id="scd:Spica_2516"/>
<feature type="transmembrane region" description="Helical" evidence="13">
    <location>
        <begin position="389"/>
        <end position="411"/>
    </location>
</feature>
<evidence type="ECO:0000256" key="9">
    <source>
        <dbReference type="ARBA" id="ARBA00022989"/>
    </source>
</evidence>
<comment type="subcellular location">
    <subcellularLocation>
        <location evidence="1">Cell inner membrane</location>
        <topology evidence="1">Multi-pass membrane protein</topology>
    </subcellularLocation>
</comment>